<reference evidence="3" key="1">
    <citation type="submission" date="2025-08" db="UniProtKB">
        <authorList>
            <consortium name="RefSeq"/>
        </authorList>
    </citation>
    <scope>IDENTIFICATION</scope>
    <source>
        <tissue evidence="3">Whole organism</tissue>
    </source>
</reference>
<proteinExistence type="predicted"/>
<dbReference type="Proteomes" id="UP000694843">
    <property type="component" value="Unplaced"/>
</dbReference>
<dbReference type="RefSeq" id="XP_018026097.1">
    <property type="nucleotide sequence ID" value="XM_018170608.2"/>
</dbReference>
<feature type="signal peptide" evidence="1">
    <location>
        <begin position="1"/>
        <end position="18"/>
    </location>
</feature>
<evidence type="ECO:0000313" key="3">
    <source>
        <dbReference type="RefSeq" id="XP_018026097.1"/>
    </source>
</evidence>
<gene>
    <name evidence="3" type="primary">LOC108681563</name>
</gene>
<dbReference type="GeneID" id="108681563"/>
<dbReference type="KEGG" id="hazt:108681563"/>
<keyword evidence="1" id="KW-0732">Signal</keyword>
<dbReference type="OrthoDB" id="6402197at2759"/>
<name>A0A8B7PL00_HYAAZ</name>
<dbReference type="AlphaFoldDB" id="A0A8B7PL00"/>
<organism evidence="2 3">
    <name type="scientific">Hyalella azteca</name>
    <name type="common">Amphipod</name>
    <dbReference type="NCBI Taxonomy" id="294128"/>
    <lineage>
        <taxon>Eukaryota</taxon>
        <taxon>Metazoa</taxon>
        <taxon>Ecdysozoa</taxon>
        <taxon>Arthropoda</taxon>
        <taxon>Crustacea</taxon>
        <taxon>Multicrustacea</taxon>
        <taxon>Malacostraca</taxon>
        <taxon>Eumalacostraca</taxon>
        <taxon>Peracarida</taxon>
        <taxon>Amphipoda</taxon>
        <taxon>Senticaudata</taxon>
        <taxon>Talitrida</taxon>
        <taxon>Talitroidea</taxon>
        <taxon>Hyalellidae</taxon>
        <taxon>Hyalella</taxon>
    </lineage>
</organism>
<keyword evidence="2" id="KW-1185">Reference proteome</keyword>
<feature type="chain" id="PRO_5034433826" evidence="1">
    <location>
        <begin position="19"/>
        <end position="208"/>
    </location>
</feature>
<accession>A0A8B7PL00</accession>
<protein>
    <submittedName>
        <fullName evidence="3">Uncharacterized protein LOC108681563</fullName>
    </submittedName>
</protein>
<sequence length="208" mass="22165">MLRVAAVTLSLLATLISAEIYGGFLSSCPAGAGITDPYVMTQQFWNYYGANPVIGMKLIAYDGTLEDDKLSCVKLNLTFGFRNITLGLEGVRTGSGTPPPYEGKGASSSMDGFFQLGPSPPLAPFPSLVLGSPSTGKTSVYLAYVSATEIVIRTCRGVFLNTLHTLYMFSSQMDDLAALDSTCLLNTVKSLPNNGGFKLKSTNWTNCV</sequence>
<evidence type="ECO:0000256" key="1">
    <source>
        <dbReference type="SAM" id="SignalP"/>
    </source>
</evidence>
<evidence type="ECO:0000313" key="2">
    <source>
        <dbReference type="Proteomes" id="UP000694843"/>
    </source>
</evidence>